<dbReference type="Proteomes" id="UP000481153">
    <property type="component" value="Unassembled WGS sequence"/>
</dbReference>
<evidence type="ECO:0000256" key="2">
    <source>
        <dbReference type="SAM" id="MobiDB-lite"/>
    </source>
</evidence>
<feature type="compositionally biased region" description="Basic and acidic residues" evidence="2">
    <location>
        <begin position="609"/>
        <end position="620"/>
    </location>
</feature>
<evidence type="ECO:0000313" key="3">
    <source>
        <dbReference type="EMBL" id="KAF0722951.1"/>
    </source>
</evidence>
<accession>A0A6G0W8U7</accession>
<dbReference type="VEuPathDB" id="FungiDB:AeMF1_001360"/>
<comment type="caution">
    <text evidence="3">The sequence shown here is derived from an EMBL/GenBank/DDBJ whole genome shotgun (WGS) entry which is preliminary data.</text>
</comment>
<evidence type="ECO:0000256" key="1">
    <source>
        <dbReference type="SAM" id="Coils"/>
    </source>
</evidence>
<keyword evidence="4" id="KW-1185">Reference proteome</keyword>
<dbReference type="EMBL" id="VJMJ01000319">
    <property type="protein sequence ID" value="KAF0722951.1"/>
    <property type="molecule type" value="Genomic_DNA"/>
</dbReference>
<keyword evidence="1" id="KW-0175">Coiled coil</keyword>
<sequence>MADGSPTSLLQQAKVLSLGILHHYLLGHAPPAQSKISPFDVTPSKPVHGKNSTISMAVPSDDIRTILDKCRDILASTVPRDALSGLLFEATVHYLIELRFRVASMLAAETYFNERFQLLQDYNTKLNVAAASPLNSIKTAKDMMQSYKNEVASLEQSAGQFSQASRDALKRHFPKDTTLLRAEKIALDAQLTACQVSLNSSFPSTVPFLLDSLYSTELEDRIGAARAARAFVNAKSDHRAAVELDRRRRLVVLKNAHTELPHYVPQLHADIIATATEYSLVYSRLDATIRAAAIKLNELLLRALCGLTEDAPLTLPTLHSTQVHADLWSKFYSAERVVRDELRLPPALPHWLVLLHVPTTEPDAASAITHASHALLTRHVEQLVALQKAHHVNLESRWAERRLNHAASVMKCWKAQLVEATWSTHKADELMEDGDVRQSHRSELVALVAQTRAMARRVAKAAKQNAQREIQQLETLDGKNRARLEMLRVELLDQSLHHGLLVERIHKRRGVKAVHAADLDAEKQAWINELTAELDDSLVAAAKRARDAALEALAAESVQVVLLACDTDAGHDGDSFGELVQRVAELDLSHVDCKVSHVHALEKTLDRARHRVKEMSETKKKQMRTSPSRRESR</sequence>
<gene>
    <name evidence="3" type="ORF">Ae201684_018027</name>
</gene>
<protein>
    <submittedName>
        <fullName evidence="3">Uncharacterized protein</fullName>
    </submittedName>
</protein>
<feature type="region of interest" description="Disordered" evidence="2">
    <location>
        <begin position="609"/>
        <end position="633"/>
    </location>
</feature>
<feature type="coiled-coil region" evidence="1">
    <location>
        <begin position="137"/>
        <end position="164"/>
    </location>
</feature>
<evidence type="ECO:0000313" key="4">
    <source>
        <dbReference type="Proteomes" id="UP000481153"/>
    </source>
</evidence>
<organism evidence="3 4">
    <name type="scientific">Aphanomyces euteiches</name>
    <dbReference type="NCBI Taxonomy" id="100861"/>
    <lineage>
        <taxon>Eukaryota</taxon>
        <taxon>Sar</taxon>
        <taxon>Stramenopiles</taxon>
        <taxon>Oomycota</taxon>
        <taxon>Saprolegniomycetes</taxon>
        <taxon>Saprolegniales</taxon>
        <taxon>Verrucalvaceae</taxon>
        <taxon>Aphanomyces</taxon>
    </lineage>
</organism>
<proteinExistence type="predicted"/>
<dbReference type="AlphaFoldDB" id="A0A6G0W8U7"/>
<reference evidence="3 4" key="1">
    <citation type="submission" date="2019-07" db="EMBL/GenBank/DDBJ databases">
        <title>Genomics analysis of Aphanomyces spp. identifies a new class of oomycete effector associated with host adaptation.</title>
        <authorList>
            <person name="Gaulin E."/>
        </authorList>
    </citation>
    <scope>NUCLEOTIDE SEQUENCE [LARGE SCALE GENOMIC DNA]</scope>
    <source>
        <strain evidence="3 4">ATCC 201684</strain>
    </source>
</reference>
<name>A0A6G0W8U7_9STRA</name>